<proteinExistence type="predicted"/>
<keyword evidence="2" id="KW-1185">Reference proteome</keyword>
<dbReference type="RefSeq" id="WP_016275436.1">
    <property type="nucleotide sequence ID" value="NZ_CAJUNV010000014.1"/>
</dbReference>
<dbReference type="HOGENOM" id="CLU_2969826_0_0_10"/>
<sequence length="58" mass="6655">MEGSYTGRAKQWKPKQQYLPSGQIKATNGNYYKLRFPNMSATDGSVRSKPEIKYLLVK</sequence>
<accession>R9IK93</accession>
<dbReference type="PATRIC" id="fig|1235788.3.peg.1020"/>
<protein>
    <submittedName>
        <fullName evidence="1">Uncharacterized protein</fullName>
    </submittedName>
</protein>
<dbReference type="GeneID" id="82155572"/>
<comment type="caution">
    <text evidence="1">The sequence shown here is derived from an EMBL/GenBank/DDBJ whole genome shotgun (WGS) entry which is preliminary data.</text>
</comment>
<evidence type="ECO:0000313" key="2">
    <source>
        <dbReference type="Proteomes" id="UP000014200"/>
    </source>
</evidence>
<gene>
    <name evidence="1" type="ORF">C802_01005</name>
</gene>
<organism evidence="1 2">
    <name type="scientific">Phocaeicola sartorii</name>
    <dbReference type="NCBI Taxonomy" id="671267"/>
    <lineage>
        <taxon>Bacteria</taxon>
        <taxon>Pseudomonadati</taxon>
        <taxon>Bacteroidota</taxon>
        <taxon>Bacteroidia</taxon>
        <taxon>Bacteroidales</taxon>
        <taxon>Bacteroidaceae</taxon>
        <taxon>Phocaeicola</taxon>
    </lineage>
</organism>
<dbReference type="STRING" id="1235788.C802_01005"/>
<reference evidence="1 2" key="1">
    <citation type="submission" date="2013-04" db="EMBL/GenBank/DDBJ databases">
        <title>The Genome Sequence of Bacteroides massiliensis dnLKV3.</title>
        <authorList>
            <consortium name="The Broad Institute Genomics Platform"/>
            <consortium name="The Broad Institute Genome Sequencing Center for Infectious Disease"/>
            <person name="Earl A."/>
            <person name="Xavier R."/>
            <person name="Kuhn K."/>
            <person name="Stappenbeck T."/>
            <person name="Walker B."/>
            <person name="Young S."/>
            <person name="Zeng Q."/>
            <person name="Gargeya S."/>
            <person name="Fitzgerald M."/>
            <person name="Haas B."/>
            <person name="Abouelleil A."/>
            <person name="Allen A.W."/>
            <person name="Alvarado L."/>
            <person name="Arachchi H.M."/>
            <person name="Berlin A.M."/>
            <person name="Chapman S.B."/>
            <person name="Gainer-Dewar J."/>
            <person name="Goldberg J."/>
            <person name="Griggs A."/>
            <person name="Gujja S."/>
            <person name="Hansen M."/>
            <person name="Howarth C."/>
            <person name="Imamovic A."/>
            <person name="Ireland A."/>
            <person name="Larimer J."/>
            <person name="McCowan C."/>
            <person name="Murphy C."/>
            <person name="Pearson M."/>
            <person name="Poon T.W."/>
            <person name="Priest M."/>
            <person name="Roberts A."/>
            <person name="Saif S."/>
            <person name="Shea T."/>
            <person name="Sisk P."/>
            <person name="Sykes S."/>
            <person name="Wortman J."/>
            <person name="Nusbaum C."/>
            <person name="Birren B."/>
        </authorList>
    </citation>
    <scope>NUCLEOTIDE SEQUENCE [LARGE SCALE GENOMIC DNA]</scope>
    <source>
        <strain evidence="2">dnLKV3</strain>
    </source>
</reference>
<dbReference type="Proteomes" id="UP000014200">
    <property type="component" value="Unassembled WGS sequence"/>
</dbReference>
<dbReference type="AlphaFoldDB" id="R9IK93"/>
<dbReference type="EMBL" id="ASSP01000006">
    <property type="protein sequence ID" value="EOS14988.1"/>
    <property type="molecule type" value="Genomic_DNA"/>
</dbReference>
<name>R9IK93_9BACT</name>
<evidence type="ECO:0000313" key="1">
    <source>
        <dbReference type="EMBL" id="EOS14988.1"/>
    </source>
</evidence>